<dbReference type="eggNOG" id="COG0516">
    <property type="taxonomic scope" value="Bacteria"/>
</dbReference>
<reference evidence="22 23" key="1">
    <citation type="journal article" date="2006" name="Nat. Biotechnol.">
        <title>Genome sequence of the ubiquitous hydrocarbon-degrading marine bacterium Alcanivorax borkumensis.</title>
        <authorList>
            <person name="Schneiker S."/>
            <person name="Martins dos Santos V.A.P."/>
            <person name="Bartels D."/>
            <person name="Bekel T."/>
            <person name="Brecht M."/>
            <person name="Buhrmester J."/>
            <person name="Chernikova T.N."/>
            <person name="Denaro R."/>
            <person name="Ferrer M."/>
            <person name="Gertler C."/>
            <person name="Goesmann A."/>
            <person name="Golyshina O.V."/>
            <person name="Kaminski F."/>
            <person name="Khachane A.N."/>
            <person name="Lang S."/>
            <person name="Linke B."/>
            <person name="McHardy A.C."/>
            <person name="Meyer F."/>
            <person name="Nechitaylo T."/>
            <person name="Puehler A."/>
            <person name="Regenhardt D."/>
            <person name="Rupp O."/>
            <person name="Sabirova J.S."/>
            <person name="Selbitschka W."/>
            <person name="Yakimov M.M."/>
            <person name="Timmis K.N."/>
            <person name="Vorhoelter F.-J."/>
            <person name="Weidner S."/>
            <person name="Kaiser O."/>
            <person name="Golyshin P.N."/>
        </authorList>
    </citation>
    <scope>NUCLEOTIDE SEQUENCE [LARGE SCALE GENOMIC DNA]</scope>
    <source>
        <strain evidence="23">ATCC 700651 / DSM 11573 / NCIMB 13689 / SK2</strain>
    </source>
</reference>
<feature type="active site" description="Proton acceptor" evidence="13 14">
    <location>
        <position position="406"/>
    </location>
</feature>
<evidence type="ECO:0000256" key="4">
    <source>
        <dbReference type="ARBA" id="ARBA00022723"/>
    </source>
</evidence>
<dbReference type="EMBL" id="AM286690">
    <property type="protein sequence ID" value="CAL17299.1"/>
    <property type="molecule type" value="Genomic_DNA"/>
</dbReference>
<comment type="pathway">
    <text evidence="13 20">Purine metabolism; XMP biosynthesis via de novo pathway; XMP from IMP: step 1/1.</text>
</comment>
<evidence type="ECO:0000256" key="2">
    <source>
        <dbReference type="ARBA" id="ARBA00005502"/>
    </source>
</evidence>
<evidence type="ECO:0000256" key="6">
    <source>
        <dbReference type="ARBA" id="ARBA00022749"/>
    </source>
</evidence>
<dbReference type="eggNOG" id="COG0517">
    <property type="taxonomic scope" value="Bacteria"/>
</dbReference>
<dbReference type="SMART" id="SM01240">
    <property type="entry name" value="IMPDH"/>
    <property type="match status" value="1"/>
</dbReference>
<dbReference type="SMART" id="SM00116">
    <property type="entry name" value="CBS"/>
    <property type="match status" value="2"/>
</dbReference>
<keyword evidence="8 13" id="KW-0630">Potassium</keyword>
<dbReference type="STRING" id="393595.ABO_1851"/>
<feature type="binding site" evidence="13 15">
    <location>
        <begin position="341"/>
        <end position="343"/>
    </location>
    <ligand>
        <name>IMP</name>
        <dbReference type="ChEBI" id="CHEBI:58053"/>
    </ligand>
</feature>
<dbReference type="InterPro" id="IPR005990">
    <property type="entry name" value="IMP_DH"/>
</dbReference>
<accession>Q0VNE9</accession>
<evidence type="ECO:0000256" key="8">
    <source>
        <dbReference type="ARBA" id="ARBA00022958"/>
    </source>
</evidence>
<dbReference type="RefSeq" id="WP_011589130.1">
    <property type="nucleotide sequence ID" value="NC_008260.1"/>
</dbReference>
<dbReference type="NCBIfam" id="TIGR01302">
    <property type="entry name" value="IMP_dehydrog"/>
    <property type="match status" value="1"/>
</dbReference>
<dbReference type="PROSITE" id="PS51371">
    <property type="entry name" value="CBS"/>
    <property type="match status" value="2"/>
</dbReference>
<feature type="binding site" evidence="13">
    <location>
        <position position="251"/>
    </location>
    <ligand>
        <name>NAD(+)</name>
        <dbReference type="ChEBI" id="CHEBI:57540"/>
    </ligand>
</feature>
<dbReference type="GO" id="GO:0006177">
    <property type="term" value="P:GMP biosynthetic process"/>
    <property type="evidence" value="ECO:0007669"/>
    <property type="project" value="UniProtKB-UniRule"/>
</dbReference>
<feature type="binding site" description="in other chain" evidence="13 17">
    <location>
        <position position="303"/>
    </location>
    <ligand>
        <name>K(+)</name>
        <dbReference type="ChEBI" id="CHEBI:29103"/>
        <note>ligand shared between two tetrameric partners</note>
    </ligand>
</feature>
<feature type="binding site" evidence="13">
    <location>
        <position position="477"/>
    </location>
    <ligand>
        <name>K(+)</name>
        <dbReference type="ChEBI" id="CHEBI:29103"/>
        <note>ligand shared between two tetrameric partners</note>
    </ligand>
</feature>
<evidence type="ECO:0000256" key="7">
    <source>
        <dbReference type="ARBA" id="ARBA00022755"/>
    </source>
</evidence>
<comment type="catalytic activity">
    <reaction evidence="12 13 20">
        <text>IMP + NAD(+) + H2O = XMP + NADH + H(+)</text>
        <dbReference type="Rhea" id="RHEA:11708"/>
        <dbReference type="ChEBI" id="CHEBI:15377"/>
        <dbReference type="ChEBI" id="CHEBI:15378"/>
        <dbReference type="ChEBI" id="CHEBI:57464"/>
        <dbReference type="ChEBI" id="CHEBI:57540"/>
        <dbReference type="ChEBI" id="CHEBI:57945"/>
        <dbReference type="ChEBI" id="CHEBI:58053"/>
        <dbReference type="EC" id="1.1.1.205"/>
    </reaction>
</comment>
<keyword evidence="6 13" id="KW-0332">GMP biosynthesis</keyword>
<dbReference type="CDD" id="cd04601">
    <property type="entry name" value="CBS_pair_IMPDH"/>
    <property type="match status" value="1"/>
</dbReference>
<dbReference type="GO" id="GO:0046872">
    <property type="term" value="F:metal ion binding"/>
    <property type="evidence" value="ECO:0007669"/>
    <property type="project" value="UniProtKB-UniRule"/>
</dbReference>
<evidence type="ECO:0000256" key="12">
    <source>
        <dbReference type="ARBA" id="ARBA00048028"/>
    </source>
</evidence>
<evidence type="ECO:0000256" key="18">
    <source>
        <dbReference type="PROSITE-ProRule" id="PRU00703"/>
    </source>
</evidence>
<evidence type="ECO:0000256" key="20">
    <source>
        <dbReference type="RuleBase" id="RU003928"/>
    </source>
</evidence>
<sequence length="493" mass="51507">MLRIAQEALTFDDVLLVPAHSNVLPKDVSLKSKLTRGIALNIPLVSAAMDTVTEHRLAITMAQEGGVGILHKSMDIEDQARNVRMVKKYESGVVKDPITVTPDTTVAELIRITEANNISGVPVVEKKGNGDKVVGIVTSRDTRFITNYDQCVKDIMTGKDRLVTVLEGAGADEVQALLHKHRIEKIIVVNEAGDLRGMITVKDIEKAAKYPNACKDSQGRLRVGAAVGTGAGTDERVAALVEAGVDVIVVDTAHGHSQGVIDRVSWVKKHFPDVQVIGGNIATAAAAKDLVAAGADAVKVGIGPGSICTTRIVAGIGVPQITAISDVAAALEGTGVPLIADGGIRFSGDISKAVAAGASAIMIGSLLAGTEEAPGDVELFQGGYYKAYRGMGSLGAMSGSTGSSDRYFQDAAAGIEKLVPEGIEGRVPYKGPMSAIVHQLTGGLRASMGYTGCATIEEMRTKPEFVKVTNAGMKESHVHDVTITKEAPNYPVG</sequence>
<feature type="binding site" evidence="13 15">
    <location>
        <position position="306"/>
    </location>
    <ligand>
        <name>IMP</name>
        <dbReference type="ChEBI" id="CHEBI:58053"/>
    </ligand>
</feature>
<feature type="binding site" evidence="13">
    <location>
        <position position="476"/>
    </location>
    <ligand>
        <name>K(+)</name>
        <dbReference type="ChEBI" id="CHEBI:29103"/>
        <note>ligand shared between two tetrameric partners</note>
    </ligand>
</feature>
<feature type="binding site" evidence="13 16">
    <location>
        <begin position="301"/>
        <end position="303"/>
    </location>
    <ligand>
        <name>NAD(+)</name>
        <dbReference type="ChEBI" id="CHEBI:57540"/>
    </ligand>
</feature>
<feature type="binding site" evidence="13">
    <location>
        <position position="475"/>
    </location>
    <ligand>
        <name>K(+)</name>
        <dbReference type="ChEBI" id="CHEBI:29103"/>
        <note>ligand shared between two tetrameric partners</note>
    </ligand>
</feature>
<evidence type="ECO:0000256" key="9">
    <source>
        <dbReference type="ARBA" id="ARBA00023002"/>
    </source>
</evidence>
<evidence type="ECO:0000256" key="16">
    <source>
        <dbReference type="PIRSR" id="PIRSR000130-3"/>
    </source>
</evidence>
<dbReference type="FunFam" id="3.20.20.70:FF:000003">
    <property type="entry name" value="GMP reductase"/>
    <property type="match status" value="1"/>
</dbReference>
<evidence type="ECO:0000256" key="3">
    <source>
        <dbReference type="ARBA" id="ARBA00011881"/>
    </source>
</evidence>
<dbReference type="InterPro" id="IPR013785">
    <property type="entry name" value="Aldolase_TIM"/>
</dbReference>
<evidence type="ECO:0000256" key="1">
    <source>
        <dbReference type="ARBA" id="ARBA00001958"/>
    </source>
</evidence>
<dbReference type="Pfam" id="PF00571">
    <property type="entry name" value="CBS"/>
    <property type="match status" value="2"/>
</dbReference>
<dbReference type="GO" id="GO:0003938">
    <property type="term" value="F:IMP dehydrogenase activity"/>
    <property type="evidence" value="ECO:0007669"/>
    <property type="project" value="UniProtKB-UniRule"/>
</dbReference>
<feature type="binding site" evidence="13 15">
    <location>
        <begin position="388"/>
        <end position="392"/>
    </location>
    <ligand>
        <name>IMP</name>
        <dbReference type="ChEBI" id="CHEBI:58053"/>
    </ligand>
</feature>
<keyword evidence="5" id="KW-0677">Repeat</keyword>
<dbReference type="PIRSF" id="PIRSF000130">
    <property type="entry name" value="IMPDH"/>
    <property type="match status" value="1"/>
</dbReference>
<name>Q0VNE9_ALCBS</name>
<feature type="active site" description="Thioimidate intermediate" evidence="13 14">
    <location>
        <position position="308"/>
    </location>
</feature>
<keyword evidence="11 18" id="KW-0129">CBS domain</keyword>
<evidence type="ECO:0000256" key="15">
    <source>
        <dbReference type="PIRSR" id="PIRSR000130-2"/>
    </source>
</evidence>
<evidence type="ECO:0000313" key="23">
    <source>
        <dbReference type="Proteomes" id="UP000008871"/>
    </source>
</evidence>
<evidence type="ECO:0000313" key="22">
    <source>
        <dbReference type="EMBL" id="CAL17299.1"/>
    </source>
</evidence>
<comment type="caution">
    <text evidence="13">Lacks conserved residue(s) required for the propagation of feature annotation.</text>
</comment>
<dbReference type="OrthoDB" id="9805398at2"/>
<comment type="activity regulation">
    <text evidence="13">Mycophenolic acid (MPA) is a non-competitive inhibitor that prevents formation of the closed enzyme conformation by binding to the same site as the amobile flap. In contrast, mizoribine monophosphate (MZP) is a competitive inhibitor that induces the closed conformation. MPA is a potent inhibitor of mammalian IMPDHs but a poor inhibitor of the bacterial enzymes. MZP is a more potent inhibitor of bacterial IMPDH.</text>
</comment>
<comment type="cofactor">
    <cofactor evidence="1 13">
        <name>K(+)</name>
        <dbReference type="ChEBI" id="CHEBI:29103"/>
    </cofactor>
</comment>
<dbReference type="HOGENOM" id="CLU_022552_2_2_6"/>
<feature type="domain" description="CBS" evidence="21">
    <location>
        <begin position="156"/>
        <end position="217"/>
    </location>
</feature>
<keyword evidence="10 13" id="KW-0520">NAD</keyword>
<keyword evidence="9 13" id="KW-0560">Oxidoreductase</keyword>
<dbReference type="Proteomes" id="UP000008871">
    <property type="component" value="Chromosome"/>
</dbReference>
<dbReference type="AlphaFoldDB" id="Q0VNE9"/>
<proteinExistence type="inferred from homology"/>
<comment type="subunit">
    <text evidence="3 13">Homotetramer.</text>
</comment>
<keyword evidence="23" id="KW-1185">Reference proteome</keyword>
<evidence type="ECO:0000256" key="13">
    <source>
        <dbReference type="HAMAP-Rule" id="MF_01964"/>
    </source>
</evidence>
<dbReference type="PROSITE" id="PS00487">
    <property type="entry name" value="IMP_DH_GMP_RED"/>
    <property type="match status" value="1"/>
</dbReference>
<feature type="binding site" description="in other chain" evidence="13 17">
    <location>
        <position position="308"/>
    </location>
    <ligand>
        <name>K(+)</name>
        <dbReference type="ChEBI" id="CHEBI:29103"/>
        <note>ligand shared between two tetrameric partners</note>
    </ligand>
</feature>
<gene>
    <name evidence="13 22" type="primary">guaB</name>
    <name evidence="22" type="ordered locus">ABO_1851</name>
</gene>
<evidence type="ECO:0000256" key="17">
    <source>
        <dbReference type="PIRSR" id="PIRSR000130-4"/>
    </source>
</evidence>
<dbReference type="UniPathway" id="UPA00601">
    <property type="reaction ID" value="UER00295"/>
</dbReference>
<comment type="similarity">
    <text evidence="2 13 19">Belongs to the IMPDH/GMPR family.</text>
</comment>
<feature type="domain" description="CBS" evidence="21">
    <location>
        <begin position="93"/>
        <end position="155"/>
    </location>
</feature>
<dbReference type="SUPFAM" id="SSF51412">
    <property type="entry name" value="Inosine monophosphate dehydrogenase (IMPDH)"/>
    <property type="match status" value="2"/>
</dbReference>
<evidence type="ECO:0000256" key="14">
    <source>
        <dbReference type="PIRSR" id="PIRSR000130-1"/>
    </source>
</evidence>
<dbReference type="InterPro" id="IPR001093">
    <property type="entry name" value="IMP_DH_GMPRt"/>
</dbReference>
<dbReference type="HAMAP" id="MF_01964">
    <property type="entry name" value="IMPDH"/>
    <property type="match status" value="1"/>
</dbReference>
<feature type="binding site" evidence="16">
    <location>
        <begin position="251"/>
        <end position="253"/>
    </location>
    <ligand>
        <name>NAD(+)</name>
        <dbReference type="ChEBI" id="CHEBI:57540"/>
    </ligand>
</feature>
<evidence type="ECO:0000259" key="21">
    <source>
        <dbReference type="PROSITE" id="PS51371"/>
    </source>
</evidence>
<protein>
    <recommendedName>
        <fullName evidence="13 20">Inosine-5'-monophosphate dehydrogenase</fullName>
        <shortName evidence="13">IMP dehydrogenase</shortName>
        <shortName evidence="13">IMPD</shortName>
        <shortName evidence="13">IMPDH</shortName>
        <ecNumber evidence="13 20">1.1.1.205</ecNumber>
    </recommendedName>
</protein>
<evidence type="ECO:0000256" key="11">
    <source>
        <dbReference type="ARBA" id="ARBA00023122"/>
    </source>
</evidence>
<keyword evidence="4 13" id="KW-0479">Metal-binding</keyword>
<dbReference type="PANTHER" id="PTHR11911:SF111">
    <property type="entry name" value="INOSINE-5'-MONOPHOSPHATE DEHYDROGENASE"/>
    <property type="match status" value="1"/>
</dbReference>
<dbReference type="PANTHER" id="PTHR11911">
    <property type="entry name" value="INOSINE-5-MONOPHOSPHATE DEHYDROGENASE RELATED"/>
    <property type="match status" value="1"/>
</dbReference>
<dbReference type="GO" id="GO:0006183">
    <property type="term" value="P:GTP biosynthetic process"/>
    <property type="evidence" value="ECO:0007669"/>
    <property type="project" value="TreeGrafter"/>
</dbReference>
<dbReference type="CDD" id="cd00381">
    <property type="entry name" value="IMPDH"/>
    <property type="match status" value="1"/>
</dbReference>
<organism evidence="22 23">
    <name type="scientific">Alcanivorax borkumensis (strain ATCC 700651 / DSM 11573 / NCIMB 13689 / SK2)</name>
    <dbReference type="NCBI Taxonomy" id="393595"/>
    <lineage>
        <taxon>Bacteria</taxon>
        <taxon>Pseudomonadati</taxon>
        <taxon>Pseudomonadota</taxon>
        <taxon>Gammaproteobacteria</taxon>
        <taxon>Oceanospirillales</taxon>
        <taxon>Alcanivoracaceae</taxon>
        <taxon>Alcanivorax</taxon>
    </lineage>
</organism>
<dbReference type="InterPro" id="IPR000644">
    <property type="entry name" value="CBS_dom"/>
</dbReference>
<dbReference type="Gene3D" id="3.20.20.70">
    <property type="entry name" value="Aldolase class I"/>
    <property type="match status" value="1"/>
</dbReference>
<feature type="binding site" description="in other chain" evidence="13 17">
    <location>
        <position position="305"/>
    </location>
    <ligand>
        <name>K(+)</name>
        <dbReference type="ChEBI" id="CHEBI:29103"/>
        <note>ligand shared between two tetrameric partners</note>
    </ligand>
</feature>
<feature type="binding site" evidence="13 15">
    <location>
        <position position="421"/>
    </location>
    <ligand>
        <name>IMP</name>
        <dbReference type="ChEBI" id="CHEBI:58053"/>
    </ligand>
</feature>
<dbReference type="Pfam" id="PF00478">
    <property type="entry name" value="IMPDH"/>
    <property type="match status" value="1"/>
</dbReference>
<dbReference type="GO" id="GO:0000166">
    <property type="term" value="F:nucleotide binding"/>
    <property type="evidence" value="ECO:0007669"/>
    <property type="project" value="UniProtKB-UniRule"/>
</dbReference>
<dbReference type="InterPro" id="IPR015875">
    <property type="entry name" value="IMP_DH/GMP_Rdtase_CS"/>
</dbReference>
<dbReference type="KEGG" id="abo:ABO_1851"/>
<evidence type="ECO:0000256" key="5">
    <source>
        <dbReference type="ARBA" id="ARBA00022737"/>
    </source>
</evidence>
<evidence type="ECO:0000256" key="19">
    <source>
        <dbReference type="RuleBase" id="RU003927"/>
    </source>
</evidence>
<comment type="function">
    <text evidence="13">Catalyzes the conversion of inosine 5'-phosphate (IMP) to xanthosine 5'-phosphate (XMP), the first committed and rate-limiting step in the de novo synthesis of guanine nucleotides, and therefore plays an important role in the regulation of cell growth.</text>
</comment>
<evidence type="ECO:0000256" key="10">
    <source>
        <dbReference type="ARBA" id="ARBA00023027"/>
    </source>
</evidence>
<keyword evidence="7 13" id="KW-0658">Purine biosynthesis</keyword>
<feature type="binding site" evidence="13 15">
    <location>
        <begin position="364"/>
        <end position="365"/>
    </location>
    <ligand>
        <name>IMP</name>
        <dbReference type="ChEBI" id="CHEBI:58053"/>
    </ligand>
</feature>
<dbReference type="EC" id="1.1.1.205" evidence="13 20"/>